<organism evidence="2 3">
    <name type="scientific">Ollibium composti</name>
    <dbReference type="NCBI Taxonomy" id="2675109"/>
    <lineage>
        <taxon>Bacteria</taxon>
        <taxon>Pseudomonadati</taxon>
        <taxon>Pseudomonadota</taxon>
        <taxon>Alphaproteobacteria</taxon>
        <taxon>Hyphomicrobiales</taxon>
        <taxon>Phyllobacteriaceae</taxon>
        <taxon>Ollibium</taxon>
    </lineage>
</organism>
<dbReference type="Proteomes" id="UP000306441">
    <property type="component" value="Unassembled WGS sequence"/>
</dbReference>
<dbReference type="Gene3D" id="1.20.1290.10">
    <property type="entry name" value="AhpD-like"/>
    <property type="match status" value="1"/>
</dbReference>
<keyword evidence="3" id="KW-1185">Reference proteome</keyword>
<feature type="domain" description="Carboxymuconolactone decarboxylase-like" evidence="1">
    <location>
        <begin position="53"/>
        <end position="109"/>
    </location>
</feature>
<reference evidence="2 3" key="1">
    <citation type="submission" date="2019-04" db="EMBL/GenBank/DDBJ databases">
        <title>Mesorhizobium composti sp. nov., isolated from compost.</title>
        <authorList>
            <person name="Lin S.-Y."/>
            <person name="Hameed A."/>
            <person name="Hsieh Y.-T."/>
            <person name="Young C.-C."/>
        </authorList>
    </citation>
    <scope>NUCLEOTIDE SEQUENCE [LARGE SCALE GENOMIC DNA]</scope>
    <source>
        <strain evidence="2 3">CC-YTH430</strain>
    </source>
</reference>
<accession>A0ABY2Q140</accession>
<comment type="caution">
    <text evidence="2">The sequence shown here is derived from an EMBL/GenBank/DDBJ whole genome shotgun (WGS) entry which is preliminary data.</text>
</comment>
<dbReference type="SUPFAM" id="SSF69118">
    <property type="entry name" value="AhpD-like"/>
    <property type="match status" value="1"/>
</dbReference>
<dbReference type="InterPro" id="IPR029032">
    <property type="entry name" value="AhpD-like"/>
</dbReference>
<sequence>MRTAASSEALRGPDCLDLRRPGPSAQIPDIDAVIKALSIALRSLVADDPLLTLAAARAAQLTRCAFGLATHIELAKLQGEHPMRLCHLSAWRDSNLFGPRERAALEWVEIMALSPASVGPELTGRFVDVDLSSKNISDLSLVVASVNLCHLLRSTVTAIGPARIRRAG</sequence>
<protein>
    <submittedName>
        <fullName evidence="2">Carboxymuconolactone decarboxylase family protein</fullName>
    </submittedName>
</protein>
<evidence type="ECO:0000313" key="3">
    <source>
        <dbReference type="Proteomes" id="UP000306441"/>
    </source>
</evidence>
<evidence type="ECO:0000259" key="1">
    <source>
        <dbReference type="Pfam" id="PF02627"/>
    </source>
</evidence>
<dbReference type="EMBL" id="SSNY01000019">
    <property type="protein sequence ID" value="THF54502.1"/>
    <property type="molecule type" value="Genomic_DNA"/>
</dbReference>
<dbReference type="Pfam" id="PF02627">
    <property type="entry name" value="CMD"/>
    <property type="match status" value="1"/>
</dbReference>
<dbReference type="InterPro" id="IPR003779">
    <property type="entry name" value="CMD-like"/>
</dbReference>
<proteinExistence type="predicted"/>
<dbReference type="RefSeq" id="WP_136360279.1">
    <property type="nucleotide sequence ID" value="NZ_SSNY01000019.1"/>
</dbReference>
<name>A0ABY2Q140_9HYPH</name>
<gene>
    <name evidence="2" type="ORF">E6C48_21690</name>
</gene>
<evidence type="ECO:0000313" key="2">
    <source>
        <dbReference type="EMBL" id="THF54502.1"/>
    </source>
</evidence>